<gene>
    <name evidence="1" type="ORF">NQ315_004056</name>
</gene>
<keyword evidence="2" id="KW-1185">Reference proteome</keyword>
<dbReference type="EMBL" id="JANEYG010000007">
    <property type="protein sequence ID" value="KAJ8922122.1"/>
    <property type="molecule type" value="Genomic_DNA"/>
</dbReference>
<protein>
    <submittedName>
        <fullName evidence="1">Uncharacterized protein</fullName>
    </submittedName>
</protein>
<name>A0AAV8W726_9CUCU</name>
<reference evidence="1 2" key="1">
    <citation type="journal article" date="2023" name="Insect Mol. Biol.">
        <title>Genome sequencing provides insights into the evolution of gene families encoding plant cell wall-degrading enzymes in longhorned beetles.</title>
        <authorList>
            <person name="Shin N.R."/>
            <person name="Okamura Y."/>
            <person name="Kirsch R."/>
            <person name="Pauchet Y."/>
        </authorList>
    </citation>
    <scope>NUCLEOTIDE SEQUENCE [LARGE SCALE GENOMIC DNA]</scope>
    <source>
        <strain evidence="1">EAD_L_NR</strain>
    </source>
</reference>
<evidence type="ECO:0000313" key="1">
    <source>
        <dbReference type="EMBL" id="KAJ8922122.1"/>
    </source>
</evidence>
<comment type="caution">
    <text evidence="1">The sequence shown here is derived from an EMBL/GenBank/DDBJ whole genome shotgun (WGS) entry which is preliminary data.</text>
</comment>
<organism evidence="1 2">
    <name type="scientific">Exocentrus adspersus</name>
    <dbReference type="NCBI Taxonomy" id="1586481"/>
    <lineage>
        <taxon>Eukaryota</taxon>
        <taxon>Metazoa</taxon>
        <taxon>Ecdysozoa</taxon>
        <taxon>Arthropoda</taxon>
        <taxon>Hexapoda</taxon>
        <taxon>Insecta</taxon>
        <taxon>Pterygota</taxon>
        <taxon>Neoptera</taxon>
        <taxon>Endopterygota</taxon>
        <taxon>Coleoptera</taxon>
        <taxon>Polyphaga</taxon>
        <taxon>Cucujiformia</taxon>
        <taxon>Chrysomeloidea</taxon>
        <taxon>Cerambycidae</taxon>
        <taxon>Lamiinae</taxon>
        <taxon>Acanthocinini</taxon>
        <taxon>Exocentrus</taxon>
    </lineage>
</organism>
<proteinExistence type="predicted"/>
<dbReference type="Proteomes" id="UP001159042">
    <property type="component" value="Unassembled WGS sequence"/>
</dbReference>
<accession>A0AAV8W726</accession>
<sequence>MELWALNPVTYGEDKYYFCRALPTPVFGTNIYLNEWIFPVFCNQRIKFVKPEIMATWSFHRL</sequence>
<evidence type="ECO:0000313" key="2">
    <source>
        <dbReference type="Proteomes" id="UP001159042"/>
    </source>
</evidence>
<dbReference type="AlphaFoldDB" id="A0AAV8W726"/>